<dbReference type="InterPro" id="IPR020449">
    <property type="entry name" value="Tscrpt_reg_AraC-type_HTH"/>
</dbReference>
<evidence type="ECO:0000256" key="4">
    <source>
        <dbReference type="SAM" id="MobiDB-lite"/>
    </source>
</evidence>
<proteinExistence type="predicted"/>
<evidence type="ECO:0000256" key="3">
    <source>
        <dbReference type="ARBA" id="ARBA00023163"/>
    </source>
</evidence>
<dbReference type="PANTHER" id="PTHR46796">
    <property type="entry name" value="HTH-TYPE TRANSCRIPTIONAL ACTIVATOR RHAS-RELATED"/>
    <property type="match status" value="1"/>
</dbReference>
<name>A0A2T4HTE3_9SPHN</name>
<feature type="region of interest" description="Disordered" evidence="4">
    <location>
        <begin position="295"/>
        <end position="316"/>
    </location>
</feature>
<gene>
    <name evidence="6" type="ORF">CV103_14325</name>
</gene>
<accession>A0A2T4HTE3</accession>
<evidence type="ECO:0000256" key="2">
    <source>
        <dbReference type="ARBA" id="ARBA00023125"/>
    </source>
</evidence>
<dbReference type="PROSITE" id="PS01124">
    <property type="entry name" value="HTH_ARAC_FAMILY_2"/>
    <property type="match status" value="1"/>
</dbReference>
<evidence type="ECO:0000313" key="6">
    <source>
        <dbReference type="EMBL" id="PTD19020.1"/>
    </source>
</evidence>
<dbReference type="Gene3D" id="1.10.10.60">
    <property type="entry name" value="Homeodomain-like"/>
    <property type="match status" value="2"/>
</dbReference>
<dbReference type="Pfam" id="PF12833">
    <property type="entry name" value="HTH_18"/>
    <property type="match status" value="1"/>
</dbReference>
<dbReference type="InterPro" id="IPR018060">
    <property type="entry name" value="HTH_AraC"/>
</dbReference>
<keyword evidence="2" id="KW-0238">DNA-binding</keyword>
<reference evidence="6 7" key="1">
    <citation type="submission" date="2017-11" db="EMBL/GenBank/DDBJ databases">
        <title>Sphingomonas oleivorans sp. nov., isolated from oil-contaminated soil.</title>
        <authorList>
            <person name="Wang L."/>
            <person name="Chen L."/>
        </authorList>
    </citation>
    <scope>NUCLEOTIDE SEQUENCE [LARGE SCALE GENOMIC DNA]</scope>
    <source>
        <strain evidence="6 7">K101</strain>
    </source>
</reference>
<protein>
    <submittedName>
        <fullName evidence="6">AraC family transcriptional regulator</fullName>
    </submittedName>
</protein>
<dbReference type="RefSeq" id="WP_107395321.1">
    <property type="nucleotide sequence ID" value="NZ_PHHF01000058.1"/>
</dbReference>
<keyword evidence="7" id="KW-1185">Reference proteome</keyword>
<dbReference type="EMBL" id="PHHF01000058">
    <property type="protein sequence ID" value="PTD19020.1"/>
    <property type="molecule type" value="Genomic_DNA"/>
</dbReference>
<dbReference type="InterPro" id="IPR009057">
    <property type="entry name" value="Homeodomain-like_sf"/>
</dbReference>
<dbReference type="Proteomes" id="UP000241206">
    <property type="component" value="Unassembled WGS sequence"/>
</dbReference>
<dbReference type="PRINTS" id="PR00032">
    <property type="entry name" value="HTHARAC"/>
</dbReference>
<organism evidence="6 7">
    <name type="scientific">Edaphosphingomonas fennica</name>
    <dbReference type="NCBI Taxonomy" id="114404"/>
    <lineage>
        <taxon>Bacteria</taxon>
        <taxon>Pseudomonadati</taxon>
        <taxon>Pseudomonadota</taxon>
        <taxon>Alphaproteobacteria</taxon>
        <taxon>Sphingomonadales</taxon>
        <taxon>Rhizorhabdaceae</taxon>
        <taxon>Edaphosphingomonas</taxon>
    </lineage>
</organism>
<dbReference type="InterPro" id="IPR050204">
    <property type="entry name" value="AraC_XylS_family_regulators"/>
</dbReference>
<evidence type="ECO:0000259" key="5">
    <source>
        <dbReference type="PROSITE" id="PS01124"/>
    </source>
</evidence>
<keyword evidence="1" id="KW-0805">Transcription regulation</keyword>
<dbReference type="AlphaFoldDB" id="A0A2T4HTE3"/>
<dbReference type="GO" id="GO:0043565">
    <property type="term" value="F:sequence-specific DNA binding"/>
    <property type="evidence" value="ECO:0007669"/>
    <property type="project" value="InterPro"/>
</dbReference>
<evidence type="ECO:0000313" key="7">
    <source>
        <dbReference type="Proteomes" id="UP000241206"/>
    </source>
</evidence>
<dbReference type="SUPFAM" id="SSF46689">
    <property type="entry name" value="Homeodomain-like"/>
    <property type="match status" value="2"/>
</dbReference>
<dbReference type="PANTHER" id="PTHR46796:SF6">
    <property type="entry name" value="ARAC SUBFAMILY"/>
    <property type="match status" value="1"/>
</dbReference>
<evidence type="ECO:0000256" key="1">
    <source>
        <dbReference type="ARBA" id="ARBA00023015"/>
    </source>
</evidence>
<keyword evidence="3" id="KW-0804">Transcription</keyword>
<comment type="caution">
    <text evidence="6">The sequence shown here is derived from an EMBL/GenBank/DDBJ whole genome shotgun (WGS) entry which is preliminary data.</text>
</comment>
<sequence length="316" mass="35122">MTTHHPIPPQDRLISIDEILRARPNPPCATTRERGWSGVTVDLHRPRLNCAESFPGLDHHMISYCPAGNARLVQGRAGTVHESMISAGVSLILPAGYDSSWDGDSAASARLRVPASLVDMAAEQVGRRSMAQVEIRNVFEVRDTSIERLALILLAEMDLKPHPAQALIVDGVSTALAAHLLRLYNVFELAEPRDERSLGRVELSRLIAYIEDNIDRTIGLAELAEIVNVSRFHFARLFKRSTGQTAISFVEQCRLRRARALIAETDLPLSEIALMTGFADQSHFTRRFHRHVGSTPAAYARERGRRRTGRRSDGTP</sequence>
<feature type="domain" description="HTH araC/xylS-type" evidence="5">
    <location>
        <begin position="204"/>
        <end position="302"/>
    </location>
</feature>
<dbReference type="SMART" id="SM00342">
    <property type="entry name" value="HTH_ARAC"/>
    <property type="match status" value="1"/>
</dbReference>
<dbReference type="GO" id="GO:0003700">
    <property type="term" value="F:DNA-binding transcription factor activity"/>
    <property type="evidence" value="ECO:0007669"/>
    <property type="project" value="InterPro"/>
</dbReference>